<protein>
    <recommendedName>
        <fullName evidence="8">DNA topoisomerase 2</fullName>
        <ecNumber evidence="8">5.6.2.2</ecNumber>
    </recommendedName>
</protein>
<comment type="function">
    <text evidence="8">Control of topological states of DNA by transient breakage and subsequent rejoining of DNA strands. Topoisomerase II makes double-strand breaks.</text>
</comment>
<keyword evidence="7 8" id="KW-0413">Isomerase</keyword>
<dbReference type="InterPro" id="IPR036890">
    <property type="entry name" value="HATPase_C_sf"/>
</dbReference>
<evidence type="ECO:0000256" key="7">
    <source>
        <dbReference type="ARBA" id="ARBA00023235"/>
    </source>
</evidence>
<dbReference type="SUPFAM" id="SSF55874">
    <property type="entry name" value="ATPase domain of HSP90 chaperone/DNA topoisomerase II/histidine kinase"/>
    <property type="match status" value="1"/>
</dbReference>
<name>A0ABR2KXJ8_9EUKA</name>
<keyword evidence="5 8" id="KW-0799">Topoisomerase</keyword>
<evidence type="ECO:0000256" key="8">
    <source>
        <dbReference type="RuleBase" id="RU362094"/>
    </source>
</evidence>
<comment type="subunit">
    <text evidence="8">Homodimer.</text>
</comment>
<sequence length="189" mass="21293">MSLSRGKTVEKMKISFLPDPEIFQTTREFKYSILAKRLCELAFLNPGVRIEQSDERIDKEEIYKFDDGIREFVTFLNKGKTPLHDNVFFIDGSVAPDPSKPDSEHVFALAYSIYKIEGGTHLSCFRTALTRVLNAYAKANNLLKGKDPMLTGDDVRERLTAVVSVKVPEPRFEGQTKTKLSSGEVDGIN</sequence>
<comment type="caution">
    <text evidence="10">The sequence shown here is derived from an EMBL/GenBank/DDBJ whole genome shotgun (WGS) entry which is preliminary data.</text>
</comment>
<accession>A0ABR2KXJ8</accession>
<evidence type="ECO:0000256" key="2">
    <source>
        <dbReference type="ARBA" id="ARBA00010708"/>
    </source>
</evidence>
<evidence type="ECO:0000259" key="9">
    <source>
        <dbReference type="Pfam" id="PF00204"/>
    </source>
</evidence>
<dbReference type="Gene3D" id="3.30.565.10">
    <property type="entry name" value="Histidine kinase-like ATPase, C-terminal domain"/>
    <property type="match status" value="1"/>
</dbReference>
<evidence type="ECO:0000256" key="3">
    <source>
        <dbReference type="ARBA" id="ARBA00022741"/>
    </source>
</evidence>
<dbReference type="Proteomes" id="UP001470230">
    <property type="component" value="Unassembled WGS sequence"/>
</dbReference>
<keyword evidence="6 8" id="KW-0238">DNA-binding</keyword>
<reference evidence="10 11" key="1">
    <citation type="submission" date="2024-04" db="EMBL/GenBank/DDBJ databases">
        <title>Tritrichomonas musculus Genome.</title>
        <authorList>
            <person name="Alves-Ferreira E."/>
            <person name="Grigg M."/>
            <person name="Lorenzi H."/>
            <person name="Galac M."/>
        </authorList>
    </citation>
    <scope>NUCLEOTIDE SEQUENCE [LARGE SCALE GENOMIC DNA]</scope>
    <source>
        <strain evidence="10 11">EAF2021</strain>
    </source>
</reference>
<dbReference type="PRINTS" id="PR01159">
    <property type="entry name" value="DNAGYRASEB"/>
</dbReference>
<evidence type="ECO:0000313" key="10">
    <source>
        <dbReference type="EMBL" id="KAK8895187.1"/>
    </source>
</evidence>
<comment type="similarity">
    <text evidence="2">Belongs to the type II topoisomerase GyrB family.</text>
</comment>
<dbReference type="SMART" id="SM00433">
    <property type="entry name" value="TOP2c"/>
    <property type="match status" value="1"/>
</dbReference>
<evidence type="ECO:0000313" key="11">
    <source>
        <dbReference type="Proteomes" id="UP001470230"/>
    </source>
</evidence>
<dbReference type="EC" id="5.6.2.2" evidence="8"/>
<dbReference type="Pfam" id="PF00204">
    <property type="entry name" value="DNA_gyraseB"/>
    <property type="match status" value="1"/>
</dbReference>
<dbReference type="PANTHER" id="PTHR45866">
    <property type="entry name" value="DNA GYRASE/TOPOISOMERASE SUBUNIT B"/>
    <property type="match status" value="1"/>
</dbReference>
<dbReference type="InterPro" id="IPR013506">
    <property type="entry name" value="Topo_IIA_bsu_dom2"/>
</dbReference>
<dbReference type="InterPro" id="IPR001241">
    <property type="entry name" value="Topo_IIA"/>
</dbReference>
<dbReference type="Gene3D" id="3.30.230.10">
    <property type="match status" value="1"/>
</dbReference>
<feature type="domain" description="DNA topoisomerase type IIA subunit B" evidence="9">
    <location>
        <begin position="68"/>
        <end position="187"/>
    </location>
</feature>
<evidence type="ECO:0000256" key="6">
    <source>
        <dbReference type="ARBA" id="ARBA00023125"/>
    </source>
</evidence>
<dbReference type="SUPFAM" id="SSF54211">
    <property type="entry name" value="Ribosomal protein S5 domain 2-like"/>
    <property type="match status" value="1"/>
</dbReference>
<dbReference type="InterPro" id="IPR020568">
    <property type="entry name" value="Ribosomal_Su5_D2-typ_SF"/>
</dbReference>
<keyword evidence="11" id="KW-1185">Reference proteome</keyword>
<evidence type="ECO:0000256" key="5">
    <source>
        <dbReference type="ARBA" id="ARBA00023029"/>
    </source>
</evidence>
<proteinExistence type="inferred from homology"/>
<evidence type="ECO:0000256" key="1">
    <source>
        <dbReference type="ARBA" id="ARBA00000185"/>
    </source>
</evidence>
<keyword evidence="3 8" id="KW-0547">Nucleotide-binding</keyword>
<dbReference type="PANTHER" id="PTHR45866:SF1">
    <property type="entry name" value="DNA GYRASE SUBUNIT B, MITOCHONDRIAL"/>
    <property type="match status" value="1"/>
</dbReference>
<organism evidence="10 11">
    <name type="scientific">Tritrichomonas musculus</name>
    <dbReference type="NCBI Taxonomy" id="1915356"/>
    <lineage>
        <taxon>Eukaryota</taxon>
        <taxon>Metamonada</taxon>
        <taxon>Parabasalia</taxon>
        <taxon>Tritrichomonadida</taxon>
        <taxon>Tritrichomonadidae</taxon>
        <taxon>Tritrichomonas</taxon>
    </lineage>
</organism>
<comment type="catalytic activity">
    <reaction evidence="1 8">
        <text>ATP-dependent breakage, passage and rejoining of double-stranded DNA.</text>
        <dbReference type="EC" id="5.6.2.2"/>
    </reaction>
</comment>
<comment type="similarity">
    <text evidence="8">Belongs to the type II topoisomerase family.</text>
</comment>
<dbReference type="InterPro" id="IPR014721">
    <property type="entry name" value="Ribsml_uS5_D2-typ_fold_subgr"/>
</dbReference>
<dbReference type="InterPro" id="IPR000565">
    <property type="entry name" value="Topo_IIA_B"/>
</dbReference>
<dbReference type="CDD" id="cd00822">
    <property type="entry name" value="TopoII_Trans_DNA_gyrase"/>
    <property type="match status" value="1"/>
</dbReference>
<keyword evidence="4 8" id="KW-0067">ATP-binding</keyword>
<dbReference type="EMBL" id="JAPFFF010000003">
    <property type="protein sequence ID" value="KAK8895187.1"/>
    <property type="molecule type" value="Genomic_DNA"/>
</dbReference>
<evidence type="ECO:0000256" key="4">
    <source>
        <dbReference type="ARBA" id="ARBA00022840"/>
    </source>
</evidence>
<gene>
    <name evidence="10" type="ORF">M9Y10_023629</name>
</gene>